<keyword evidence="6" id="KW-1185">Reference proteome</keyword>
<dbReference type="EMBL" id="CP034235">
    <property type="protein sequence ID" value="QGQ98655.1"/>
    <property type="molecule type" value="Genomic_DNA"/>
</dbReference>
<dbReference type="PANTHER" id="PTHR43537">
    <property type="entry name" value="TRANSCRIPTIONAL REGULATOR, GNTR FAMILY"/>
    <property type="match status" value="1"/>
</dbReference>
<dbReference type="InterPro" id="IPR000524">
    <property type="entry name" value="Tscrpt_reg_HTH_GntR"/>
</dbReference>
<evidence type="ECO:0000313" key="6">
    <source>
        <dbReference type="Proteomes" id="UP000426246"/>
    </source>
</evidence>
<dbReference type="InterPro" id="IPR008920">
    <property type="entry name" value="TF_FadR/GntR_C"/>
</dbReference>
<dbReference type="InterPro" id="IPR036390">
    <property type="entry name" value="WH_DNA-bd_sf"/>
</dbReference>
<dbReference type="SUPFAM" id="SSF46785">
    <property type="entry name" value="Winged helix' DNA-binding domain"/>
    <property type="match status" value="1"/>
</dbReference>
<dbReference type="PROSITE" id="PS50949">
    <property type="entry name" value="HTH_GNTR"/>
    <property type="match status" value="1"/>
</dbReference>
<dbReference type="Proteomes" id="UP000426246">
    <property type="component" value="Chromosome"/>
</dbReference>
<keyword evidence="3" id="KW-0804">Transcription</keyword>
<dbReference type="PANTHER" id="PTHR43537:SF5">
    <property type="entry name" value="UXU OPERON TRANSCRIPTIONAL REGULATOR"/>
    <property type="match status" value="1"/>
</dbReference>
<protein>
    <submittedName>
        <fullName evidence="5">GntR family transcriptional regulator</fullName>
    </submittedName>
</protein>
<evidence type="ECO:0000256" key="1">
    <source>
        <dbReference type="ARBA" id="ARBA00023015"/>
    </source>
</evidence>
<dbReference type="SUPFAM" id="SSF48008">
    <property type="entry name" value="GntR ligand-binding domain-like"/>
    <property type="match status" value="1"/>
</dbReference>
<dbReference type="RefSeq" id="WP_155703764.1">
    <property type="nucleotide sequence ID" value="NZ_CP034235.1"/>
</dbReference>
<evidence type="ECO:0000313" key="5">
    <source>
        <dbReference type="EMBL" id="QGQ98655.1"/>
    </source>
</evidence>
<dbReference type="InterPro" id="IPR036388">
    <property type="entry name" value="WH-like_DNA-bd_sf"/>
</dbReference>
<accession>A0A6B8RSV7</accession>
<dbReference type="SMART" id="SM00345">
    <property type="entry name" value="HTH_GNTR"/>
    <property type="match status" value="1"/>
</dbReference>
<dbReference type="KEGG" id="ppsc:EHS13_29120"/>
<name>A0A6B8RSV7_9BACL</name>
<organism evidence="5 6">
    <name type="scientific">Paenibacillus psychroresistens</name>
    <dbReference type="NCBI Taxonomy" id="1778678"/>
    <lineage>
        <taxon>Bacteria</taxon>
        <taxon>Bacillati</taxon>
        <taxon>Bacillota</taxon>
        <taxon>Bacilli</taxon>
        <taxon>Bacillales</taxon>
        <taxon>Paenibacillaceae</taxon>
        <taxon>Paenibacillus</taxon>
    </lineage>
</organism>
<evidence type="ECO:0000259" key="4">
    <source>
        <dbReference type="PROSITE" id="PS50949"/>
    </source>
</evidence>
<gene>
    <name evidence="5" type="ORF">EHS13_29120</name>
</gene>
<reference evidence="6" key="1">
    <citation type="submission" date="2018-11" db="EMBL/GenBank/DDBJ databases">
        <title>Complete genome sequence of Paenibacillus sp. ML311-T8.</title>
        <authorList>
            <person name="Nam Y.-D."/>
            <person name="Kang J."/>
            <person name="Chung W.-H."/>
            <person name="Park Y.S."/>
        </authorList>
    </citation>
    <scope>NUCLEOTIDE SEQUENCE [LARGE SCALE GENOMIC DNA]</scope>
    <source>
        <strain evidence="6">ML311-T8</strain>
    </source>
</reference>
<feature type="domain" description="HTH gntR-type" evidence="4">
    <location>
        <begin position="43"/>
        <end position="110"/>
    </location>
</feature>
<keyword evidence="2" id="KW-0238">DNA-binding</keyword>
<dbReference type="SMART" id="SM00895">
    <property type="entry name" value="FCD"/>
    <property type="match status" value="1"/>
</dbReference>
<sequence length="250" mass="28941">MSTIKSMQDLLLFRAFSSILKLNKVKVGETAMTQFQFKNQENPSLRQKVASDIRNAIIHGDLKSGDKLKELEISEQMKISRGPIREAFRDLEAMGLVVCSPYRETVVADVQKEEIVDLLIPIRLQLELYAIKYNLDKWDDAWFDVLDSIVAKMTILAAENDLFMLIEEDIRFHEHLLAFSESSYTLQIWASIVNRLRLHFIKNTQKFTDLNQVPRDHVVLVEALKGKNFELISTAWTQHIHNEDCLLCFS</sequence>
<dbReference type="Gene3D" id="1.10.10.10">
    <property type="entry name" value="Winged helix-like DNA-binding domain superfamily/Winged helix DNA-binding domain"/>
    <property type="match status" value="1"/>
</dbReference>
<dbReference type="Gene3D" id="1.20.120.530">
    <property type="entry name" value="GntR ligand-binding domain-like"/>
    <property type="match status" value="1"/>
</dbReference>
<dbReference type="InterPro" id="IPR011711">
    <property type="entry name" value="GntR_C"/>
</dbReference>
<dbReference type="CDD" id="cd07377">
    <property type="entry name" value="WHTH_GntR"/>
    <property type="match status" value="1"/>
</dbReference>
<keyword evidence="1" id="KW-0805">Transcription regulation</keyword>
<dbReference type="Pfam" id="PF07729">
    <property type="entry name" value="FCD"/>
    <property type="match status" value="1"/>
</dbReference>
<proteinExistence type="predicted"/>
<dbReference type="GO" id="GO:0003677">
    <property type="term" value="F:DNA binding"/>
    <property type="evidence" value="ECO:0007669"/>
    <property type="project" value="UniProtKB-KW"/>
</dbReference>
<dbReference type="Pfam" id="PF00392">
    <property type="entry name" value="GntR"/>
    <property type="match status" value="1"/>
</dbReference>
<dbReference type="AlphaFoldDB" id="A0A6B8RSV7"/>
<evidence type="ECO:0000256" key="2">
    <source>
        <dbReference type="ARBA" id="ARBA00023125"/>
    </source>
</evidence>
<evidence type="ECO:0000256" key="3">
    <source>
        <dbReference type="ARBA" id="ARBA00023163"/>
    </source>
</evidence>
<dbReference type="GO" id="GO:0003700">
    <property type="term" value="F:DNA-binding transcription factor activity"/>
    <property type="evidence" value="ECO:0007669"/>
    <property type="project" value="InterPro"/>
</dbReference>